<evidence type="ECO:0000259" key="2">
    <source>
        <dbReference type="Pfam" id="PF06259"/>
    </source>
</evidence>
<accession>A0A498Q1M0</accession>
<protein>
    <recommendedName>
        <fullName evidence="2">DUF1023 domain-containing protein</fullName>
    </recommendedName>
</protein>
<reference evidence="3 4" key="1">
    <citation type="submission" date="2018-09" db="EMBL/GenBank/DDBJ databases">
        <authorList>
            <person name="Tagini F."/>
        </authorList>
    </citation>
    <scope>NUCLEOTIDE SEQUENCE [LARGE SCALE GENOMIC DNA]</scope>
    <source>
        <strain evidence="3 4">MK136</strain>
    </source>
</reference>
<dbReference type="Proteomes" id="UP000273307">
    <property type="component" value="Unassembled WGS sequence"/>
</dbReference>
<dbReference type="InterPro" id="IPR029058">
    <property type="entry name" value="AB_hydrolase_fold"/>
</dbReference>
<proteinExistence type="predicted"/>
<feature type="compositionally biased region" description="Basic residues" evidence="1">
    <location>
        <begin position="111"/>
        <end position="137"/>
    </location>
</feature>
<keyword evidence="4" id="KW-1185">Reference proteome</keyword>
<feature type="region of interest" description="Disordered" evidence="1">
    <location>
        <begin position="94"/>
        <end position="137"/>
    </location>
</feature>
<evidence type="ECO:0000256" key="1">
    <source>
        <dbReference type="SAM" id="MobiDB-lite"/>
    </source>
</evidence>
<organism evidence="3 4">
    <name type="scientific">Mycobacterium attenuatum</name>
    <dbReference type="NCBI Taxonomy" id="2341086"/>
    <lineage>
        <taxon>Bacteria</taxon>
        <taxon>Bacillati</taxon>
        <taxon>Actinomycetota</taxon>
        <taxon>Actinomycetes</taxon>
        <taxon>Mycobacteriales</taxon>
        <taxon>Mycobacteriaceae</taxon>
        <taxon>Mycobacterium</taxon>
    </lineage>
</organism>
<dbReference type="InterPro" id="IPR010427">
    <property type="entry name" value="DUF1023"/>
</dbReference>
<sequence>MLAADVNGLAVTHEGGTPSHVTVIGHSYGSTTVADAFANSGMRANDAVLIGCRGTDLAHSAADFHLNGGRVYVGAASTDAISWIGESGSAVPNWVQQRTRRPSRAISGTGHRSRSRRFRVGALPRRSHRHAQRGPVV</sequence>
<dbReference type="SUPFAM" id="SSF53474">
    <property type="entry name" value="alpha/beta-Hydrolases"/>
    <property type="match status" value="1"/>
</dbReference>
<dbReference type="EMBL" id="UPHP01000080">
    <property type="protein sequence ID" value="VBA39766.1"/>
    <property type="molecule type" value="Genomic_DNA"/>
</dbReference>
<gene>
    <name evidence="3" type="ORF">LAUMK136_03146</name>
</gene>
<dbReference type="AlphaFoldDB" id="A0A498Q1M0"/>
<evidence type="ECO:0000313" key="3">
    <source>
        <dbReference type="EMBL" id="VBA39766.1"/>
    </source>
</evidence>
<evidence type="ECO:0000313" key="4">
    <source>
        <dbReference type="Proteomes" id="UP000273307"/>
    </source>
</evidence>
<name>A0A498Q1M0_9MYCO</name>
<dbReference type="Pfam" id="PF06259">
    <property type="entry name" value="Abhydrolase_8"/>
    <property type="match status" value="1"/>
</dbReference>
<feature type="domain" description="DUF1023" evidence="2">
    <location>
        <begin position="16"/>
        <end position="82"/>
    </location>
</feature>